<proteinExistence type="predicted"/>
<dbReference type="InterPro" id="IPR037883">
    <property type="entry name" value="Knr4/Smi1-like_sf"/>
</dbReference>
<dbReference type="InterPro" id="IPR018958">
    <property type="entry name" value="Knr4/Smi1-like_dom"/>
</dbReference>
<feature type="domain" description="Knr4/Smi1-like" evidence="1">
    <location>
        <begin position="10"/>
        <end position="132"/>
    </location>
</feature>
<keyword evidence="3" id="KW-1185">Reference proteome</keyword>
<accession>A0A2U8QU32</accession>
<organism evidence="2 3">
    <name type="scientific">Flavobacterium sediminis</name>
    <dbReference type="NCBI Taxonomy" id="2201181"/>
    <lineage>
        <taxon>Bacteria</taxon>
        <taxon>Pseudomonadati</taxon>
        <taxon>Bacteroidota</taxon>
        <taxon>Flavobacteriia</taxon>
        <taxon>Flavobacteriales</taxon>
        <taxon>Flavobacteriaceae</taxon>
        <taxon>Flavobacterium</taxon>
    </lineage>
</organism>
<dbReference type="Pfam" id="PF09346">
    <property type="entry name" value="SMI1_KNR4"/>
    <property type="match status" value="1"/>
</dbReference>
<dbReference type="Proteomes" id="UP000245429">
    <property type="component" value="Chromosome"/>
</dbReference>
<dbReference type="AlphaFoldDB" id="A0A2U8QU32"/>
<dbReference type="KEGG" id="fse:DI487_06800"/>
<evidence type="ECO:0000259" key="1">
    <source>
        <dbReference type="SMART" id="SM00860"/>
    </source>
</evidence>
<dbReference type="RefSeq" id="WP_109568967.1">
    <property type="nucleotide sequence ID" value="NZ_CP029463.1"/>
</dbReference>
<evidence type="ECO:0000313" key="3">
    <source>
        <dbReference type="Proteomes" id="UP000245429"/>
    </source>
</evidence>
<dbReference type="SMART" id="SM00860">
    <property type="entry name" value="SMI1_KNR4"/>
    <property type="match status" value="1"/>
</dbReference>
<reference evidence="2 3" key="1">
    <citation type="submission" date="2018-05" db="EMBL/GenBank/DDBJ databases">
        <title>Flavobacterium sp. MEBiC07310.</title>
        <authorList>
            <person name="Baek K."/>
        </authorList>
    </citation>
    <scope>NUCLEOTIDE SEQUENCE [LARGE SCALE GENOMIC DNA]</scope>
    <source>
        <strain evidence="2 3">MEBiC07310</strain>
    </source>
</reference>
<evidence type="ECO:0000313" key="2">
    <source>
        <dbReference type="EMBL" id="AWM13599.1"/>
    </source>
</evidence>
<name>A0A2U8QU32_9FLAO</name>
<dbReference type="OrthoDB" id="6637351at2"/>
<protein>
    <recommendedName>
        <fullName evidence="1">Knr4/Smi1-like domain-containing protein</fullName>
    </recommendedName>
</protein>
<dbReference type="SUPFAM" id="SSF160631">
    <property type="entry name" value="SMI1/KNR4-like"/>
    <property type="match status" value="1"/>
</dbReference>
<gene>
    <name evidence="2" type="ORF">DI487_06800</name>
</gene>
<sequence>MNNFILTEQVVTTLDVSNLEFEIGITLPEKYKEHILRFNGGCPDEKDCFKGKVIAHFYPIKYGKSPLEKTYDRIKDLLPNKFLNFAYDGGGNPFCFNLNDGINYGKIYYCPMDMGEVEPEFLANSFEEFMNGLTEDCDY</sequence>
<dbReference type="Gene3D" id="3.40.1580.10">
    <property type="entry name" value="SMI1/KNR4-like"/>
    <property type="match status" value="1"/>
</dbReference>
<dbReference type="EMBL" id="CP029463">
    <property type="protein sequence ID" value="AWM13599.1"/>
    <property type="molecule type" value="Genomic_DNA"/>
</dbReference>